<dbReference type="RefSeq" id="WP_216962148.1">
    <property type="nucleotide sequence ID" value="NZ_JAHOPB010000001.1"/>
</dbReference>
<organism evidence="1 2">
    <name type="scientific">Reyranella humidisoli</name>
    <dbReference type="NCBI Taxonomy" id="2849149"/>
    <lineage>
        <taxon>Bacteria</taxon>
        <taxon>Pseudomonadati</taxon>
        <taxon>Pseudomonadota</taxon>
        <taxon>Alphaproteobacteria</taxon>
        <taxon>Hyphomicrobiales</taxon>
        <taxon>Reyranellaceae</taxon>
        <taxon>Reyranella</taxon>
    </lineage>
</organism>
<comment type="caution">
    <text evidence="1">The sequence shown here is derived from an EMBL/GenBank/DDBJ whole genome shotgun (WGS) entry which is preliminary data.</text>
</comment>
<dbReference type="Pfam" id="PF07366">
    <property type="entry name" value="SnoaL"/>
    <property type="match status" value="1"/>
</dbReference>
<evidence type="ECO:0000313" key="1">
    <source>
        <dbReference type="EMBL" id="MBU8875232.1"/>
    </source>
</evidence>
<evidence type="ECO:0000313" key="2">
    <source>
        <dbReference type="Proteomes" id="UP000727907"/>
    </source>
</evidence>
<sequence>MDPKLAELAQHHLVAENNQDLEATLATLHPECRFDDLATGQTWHGRDGAAAHYRQWWTTFDVEVKRGPGQVSAWTADNVCMAEATWHGRHIGRFLGIEPTGRTIVQPFVVVLGFRDGLMVSERFHYDLGALLRQIGGPSVPALDELPYRQAA</sequence>
<keyword evidence="2" id="KW-1185">Reference proteome</keyword>
<reference evidence="1 2" key="1">
    <citation type="submission" date="2021-06" db="EMBL/GenBank/DDBJ databases">
        <authorList>
            <person name="Lee D.H."/>
        </authorList>
    </citation>
    <scope>NUCLEOTIDE SEQUENCE [LARGE SCALE GENOMIC DNA]</scope>
    <source>
        <strain evidence="1 2">MMS21-HV4-11</strain>
    </source>
</reference>
<dbReference type="EMBL" id="JAHOPB010000001">
    <property type="protein sequence ID" value="MBU8875232.1"/>
    <property type="molecule type" value="Genomic_DNA"/>
</dbReference>
<name>A0ABS6IKW1_9HYPH</name>
<accession>A0ABS6IKW1</accession>
<gene>
    <name evidence="1" type="ORF">KQ910_15770</name>
</gene>
<dbReference type="Proteomes" id="UP000727907">
    <property type="component" value="Unassembled WGS sequence"/>
</dbReference>
<protein>
    <submittedName>
        <fullName evidence="1">Ester cyclase</fullName>
    </submittedName>
</protein>
<dbReference type="InterPro" id="IPR009959">
    <property type="entry name" value="Cyclase_SnoaL-like"/>
</dbReference>
<proteinExistence type="predicted"/>